<evidence type="ECO:0000256" key="9">
    <source>
        <dbReference type="ARBA" id="ARBA00025044"/>
    </source>
</evidence>
<keyword evidence="13" id="KW-0966">Cell projection</keyword>
<keyword evidence="7 11" id="KW-0472">Membrane</keyword>
<dbReference type="Gene3D" id="2.30.330.10">
    <property type="entry name" value="SpoA-like"/>
    <property type="match status" value="1"/>
</dbReference>
<dbReference type="PANTHER" id="PTHR30034:SF3">
    <property type="entry name" value="FLAGELLAR MOTOR SWITCH PROTEIN FLIM"/>
    <property type="match status" value="1"/>
</dbReference>
<dbReference type="Pfam" id="PF01052">
    <property type="entry name" value="FliMN_C"/>
    <property type="match status" value="1"/>
</dbReference>
<accession>A0A9J6PAH8</accession>
<protein>
    <recommendedName>
        <fullName evidence="2 10">Flagellar motor switch protein FliM</fullName>
    </recommendedName>
</protein>
<dbReference type="GO" id="GO:0009425">
    <property type="term" value="C:bacterial-type flagellum basal body"/>
    <property type="evidence" value="ECO:0007669"/>
    <property type="project" value="UniProtKB-SubCell"/>
</dbReference>
<keyword evidence="6 11" id="KW-0283">Flagellar rotation</keyword>
<gene>
    <name evidence="13" type="primary">fliM</name>
    <name evidence="13" type="ORF">NJQ99_01295</name>
</gene>
<keyword evidence="13" id="KW-0969">Cilium</keyword>
<dbReference type="RefSeq" id="WP_331283228.1">
    <property type="nucleotide sequence ID" value="NZ_JAMZFT010000001.1"/>
</dbReference>
<dbReference type="InterPro" id="IPR036429">
    <property type="entry name" value="SpoA-like_sf"/>
</dbReference>
<dbReference type="Proteomes" id="UP001055804">
    <property type="component" value="Unassembled WGS sequence"/>
</dbReference>
<dbReference type="InterPro" id="IPR001689">
    <property type="entry name" value="Flag_FliM"/>
</dbReference>
<dbReference type="Gene3D" id="3.40.1550.10">
    <property type="entry name" value="CheC-like"/>
    <property type="match status" value="1"/>
</dbReference>
<dbReference type="CDD" id="cd17908">
    <property type="entry name" value="FliM"/>
    <property type="match status" value="1"/>
</dbReference>
<evidence type="ECO:0000256" key="4">
    <source>
        <dbReference type="ARBA" id="ARBA00022500"/>
    </source>
</evidence>
<dbReference type="PRINTS" id="PR00955">
    <property type="entry name" value="FLGMOTORFLIM"/>
</dbReference>
<keyword evidence="8 11" id="KW-0975">Bacterial flagellum</keyword>
<evidence type="ECO:0000256" key="2">
    <source>
        <dbReference type="ARBA" id="ARBA00021898"/>
    </source>
</evidence>
<comment type="caution">
    <text evidence="13">The sequence shown here is derived from an EMBL/GenBank/DDBJ whole genome shotgun (WGS) entry which is preliminary data.</text>
</comment>
<evidence type="ECO:0000256" key="1">
    <source>
        <dbReference type="ARBA" id="ARBA00011049"/>
    </source>
</evidence>
<evidence type="ECO:0000256" key="5">
    <source>
        <dbReference type="ARBA" id="ARBA00022519"/>
    </source>
</evidence>
<dbReference type="NCBIfam" id="TIGR01397">
    <property type="entry name" value="fliM_switch"/>
    <property type="match status" value="1"/>
</dbReference>
<name>A0A9J6PAH8_9PROT</name>
<dbReference type="GO" id="GO:0050918">
    <property type="term" value="P:positive chemotaxis"/>
    <property type="evidence" value="ECO:0007669"/>
    <property type="project" value="TreeGrafter"/>
</dbReference>
<dbReference type="InterPro" id="IPR028976">
    <property type="entry name" value="CheC-like_sf"/>
</dbReference>
<evidence type="ECO:0000256" key="10">
    <source>
        <dbReference type="NCBIfam" id="TIGR01397"/>
    </source>
</evidence>
<keyword evidence="14" id="KW-1185">Reference proteome</keyword>
<dbReference type="SUPFAM" id="SSF103039">
    <property type="entry name" value="CheC-like"/>
    <property type="match status" value="1"/>
</dbReference>
<dbReference type="GO" id="GO:0003774">
    <property type="term" value="F:cytoskeletal motor activity"/>
    <property type="evidence" value="ECO:0007669"/>
    <property type="project" value="InterPro"/>
</dbReference>
<evidence type="ECO:0000256" key="8">
    <source>
        <dbReference type="ARBA" id="ARBA00023143"/>
    </source>
</evidence>
<evidence type="ECO:0000256" key="6">
    <source>
        <dbReference type="ARBA" id="ARBA00022779"/>
    </source>
</evidence>
<dbReference type="InterPro" id="IPR001543">
    <property type="entry name" value="FliN-like_C"/>
</dbReference>
<evidence type="ECO:0000313" key="13">
    <source>
        <dbReference type="EMBL" id="MCP1335038.1"/>
    </source>
</evidence>
<comment type="function">
    <text evidence="9 11">FliM is one of three proteins (FliG, FliN, FliM) that forms the rotor-mounted switch complex (C ring), located at the base of the basal body. This complex interacts with the CheY and CheZ chemotaxis proteins, in addition to contacting components of the motor that determine the direction of flagellar rotation.</text>
</comment>
<evidence type="ECO:0000256" key="3">
    <source>
        <dbReference type="ARBA" id="ARBA00022475"/>
    </source>
</evidence>
<evidence type="ECO:0000256" key="11">
    <source>
        <dbReference type="PIRNR" id="PIRNR002888"/>
    </source>
</evidence>
<dbReference type="GO" id="GO:0071978">
    <property type="term" value="P:bacterial-type flagellum-dependent swarming motility"/>
    <property type="evidence" value="ECO:0007669"/>
    <property type="project" value="TreeGrafter"/>
</dbReference>
<evidence type="ECO:0000256" key="7">
    <source>
        <dbReference type="ARBA" id="ARBA00023136"/>
    </source>
</evidence>
<dbReference type="PANTHER" id="PTHR30034">
    <property type="entry name" value="FLAGELLAR MOTOR SWITCH PROTEIN FLIM"/>
    <property type="match status" value="1"/>
</dbReference>
<dbReference type="PIRSF" id="PIRSF002888">
    <property type="entry name" value="FliM"/>
    <property type="match status" value="1"/>
</dbReference>
<dbReference type="Pfam" id="PF02154">
    <property type="entry name" value="FliM"/>
    <property type="match status" value="1"/>
</dbReference>
<dbReference type="AlphaFoldDB" id="A0A9J6PAH8"/>
<proteinExistence type="inferred from homology"/>
<evidence type="ECO:0000313" key="14">
    <source>
        <dbReference type="Proteomes" id="UP001055804"/>
    </source>
</evidence>
<keyword evidence="13" id="KW-0282">Flagellum</keyword>
<dbReference type="EMBL" id="JAMZFT010000001">
    <property type="protein sequence ID" value="MCP1335038.1"/>
    <property type="molecule type" value="Genomic_DNA"/>
</dbReference>
<sequence length="392" mass="42218">MSADDAKMLDAWAAALEEERRSMLGNSLLTDEFLDELAPDAAADAGTDDGMGDGVGRILNQDEIDSLMGFDLDAGGDWSDEGAEDAAGGSGSLAAIVNSSLVSYERLPMLEIVFDRLVRLLTGSLRTLTAGSVEVDIESISSVRFGDYTEQVPVPTLMAVFKATEWDNHALFTLDSGLIYAVVDILLGGRRGGRAVDPDGRPFSTLERRLVERLVTATLDDLGQAFKPLADVHFTLDRTETNPRFAAIDRPSNACVLVRLKIDFEKRGGRMDLLLPHATLEPVREVLLQMFMGEKFGRDKIWESHLAGEVWRTEVEIEAVLDERTVPLGDLCRLKVGDTLMFGAMPDGEVVLRAGGVPLHTGTAGRTGSRASVTVVRALAGEAAAARGEDAA</sequence>
<feature type="domain" description="Flagellar motor switch protein FliN-like C-terminal" evidence="12">
    <location>
        <begin position="309"/>
        <end position="377"/>
    </location>
</feature>
<comment type="similarity">
    <text evidence="1 11">Belongs to the FliM family.</text>
</comment>
<reference evidence="13" key="1">
    <citation type="submission" date="2022-06" db="EMBL/GenBank/DDBJ databases">
        <title>Isolation and Genomics of Futiania mangrovii gen. nov., sp. nov., a Rare and Metabolically-versatile member in the Class Alphaproteobacteria.</title>
        <authorList>
            <person name="Liu L."/>
            <person name="Huang W.-C."/>
            <person name="Pan J."/>
            <person name="Li J."/>
            <person name="Huang Y."/>
            <person name="Du H."/>
            <person name="Liu Y."/>
            <person name="Li M."/>
        </authorList>
    </citation>
    <scope>NUCLEOTIDE SEQUENCE</scope>
    <source>
        <strain evidence="13">FT118</strain>
    </source>
</reference>
<evidence type="ECO:0000259" key="12">
    <source>
        <dbReference type="Pfam" id="PF01052"/>
    </source>
</evidence>
<keyword evidence="4 11" id="KW-0145">Chemotaxis</keyword>
<comment type="subcellular location">
    <subcellularLocation>
        <location evidence="11">Cell inner membrane</location>
        <topology evidence="11">Peripheral membrane protein</topology>
    </subcellularLocation>
    <subcellularLocation>
        <location evidence="11">Bacterial flagellum basal body</location>
    </subcellularLocation>
</comment>
<keyword evidence="3 11" id="KW-1003">Cell membrane</keyword>
<organism evidence="13 14">
    <name type="scientific">Futiania mangrovi</name>
    <dbReference type="NCBI Taxonomy" id="2959716"/>
    <lineage>
        <taxon>Bacteria</taxon>
        <taxon>Pseudomonadati</taxon>
        <taxon>Pseudomonadota</taxon>
        <taxon>Alphaproteobacteria</taxon>
        <taxon>Futianiales</taxon>
        <taxon>Futianiaceae</taxon>
        <taxon>Futiania</taxon>
    </lineage>
</organism>
<dbReference type="SUPFAM" id="SSF101801">
    <property type="entry name" value="Surface presentation of antigens (SPOA)"/>
    <property type="match status" value="1"/>
</dbReference>
<dbReference type="GO" id="GO:0005886">
    <property type="term" value="C:plasma membrane"/>
    <property type="evidence" value="ECO:0007669"/>
    <property type="project" value="UniProtKB-SubCell"/>
</dbReference>
<keyword evidence="5 11" id="KW-0997">Cell inner membrane</keyword>